<dbReference type="Proteomes" id="UP000001351">
    <property type="component" value="Chromosome"/>
</dbReference>
<gene>
    <name evidence="2" type="ordered locus">STAUR_7517</name>
</gene>
<protein>
    <submittedName>
        <fullName evidence="2">Uncharacterized protein</fullName>
    </submittedName>
</protein>
<organism evidence="2 3">
    <name type="scientific">Stigmatella aurantiaca (strain DW4/3-1)</name>
    <dbReference type="NCBI Taxonomy" id="378806"/>
    <lineage>
        <taxon>Bacteria</taxon>
        <taxon>Pseudomonadati</taxon>
        <taxon>Myxococcota</taxon>
        <taxon>Myxococcia</taxon>
        <taxon>Myxococcales</taxon>
        <taxon>Cystobacterineae</taxon>
        <taxon>Archangiaceae</taxon>
        <taxon>Stigmatella</taxon>
    </lineage>
</organism>
<dbReference type="eggNOG" id="COG0583">
    <property type="taxonomic scope" value="Bacteria"/>
</dbReference>
<sequence length="407" mass="43761">MDLEQAPSGVLRVVMPVGLPPHLLAPLFGVLRTTYPLLRVHASFSGNPLGEPLDNVDLAVHFGEELPRGTWLSHVVLRLQEGVLASTEYLCGAGASPPPWRSRRRSPKASARSRSEAGLGTHVLIRVRDGLIPLSCQLLNSLGHAALARARTVETAVHARHLSFAVTIRQVEAARVLVHIGGIEFHSDSADVRVRVKVAQRHGARFEGIGSGVGLAGVAPPVPVAVGLSGVEDAWTVVLPKKNAVSIHIPGGTPANVSTCRRLSGNQVTARVTGSRRAACLRAARMQLWKGGLHDRFEGPGTSREAHASTAHDPQHTCSQRDAPGSTVHSRLLGETTVGERRWITDVMEREPHAGTMNGQTSPRQVPVESMAKWRGHLPRRGGQDLRRFRLPPPNGWSGTPRSTNAT</sequence>
<dbReference type="AlphaFoldDB" id="E3FH56"/>
<reference evidence="2 3" key="1">
    <citation type="journal article" date="2011" name="Mol. Biol. Evol.">
        <title>Comparative genomic analysis of fruiting body formation in Myxococcales.</title>
        <authorList>
            <person name="Huntley S."/>
            <person name="Hamann N."/>
            <person name="Wegener-Feldbrugge S."/>
            <person name="Treuner-Lange A."/>
            <person name="Kube M."/>
            <person name="Reinhardt R."/>
            <person name="Klages S."/>
            <person name="Muller R."/>
            <person name="Ronning C.M."/>
            <person name="Nierman W.C."/>
            <person name="Sogaard-Andersen L."/>
        </authorList>
    </citation>
    <scope>NUCLEOTIDE SEQUENCE [LARGE SCALE GENOMIC DNA]</scope>
    <source>
        <strain evidence="2 3">DW4/3-1</strain>
    </source>
</reference>
<keyword evidence="3" id="KW-1185">Reference proteome</keyword>
<evidence type="ECO:0000256" key="1">
    <source>
        <dbReference type="SAM" id="MobiDB-lite"/>
    </source>
</evidence>
<dbReference type="HOGENOM" id="CLU_675996_0_0_7"/>
<feature type="region of interest" description="Disordered" evidence="1">
    <location>
        <begin position="95"/>
        <end position="114"/>
    </location>
</feature>
<accession>E3FH56</accession>
<proteinExistence type="predicted"/>
<dbReference type="Gene3D" id="3.40.190.290">
    <property type="match status" value="1"/>
</dbReference>
<evidence type="ECO:0000313" key="3">
    <source>
        <dbReference type="Proteomes" id="UP000001351"/>
    </source>
</evidence>
<feature type="region of interest" description="Disordered" evidence="1">
    <location>
        <begin position="297"/>
        <end position="337"/>
    </location>
</feature>
<name>E3FH56_STIAD</name>
<feature type="region of interest" description="Disordered" evidence="1">
    <location>
        <begin position="377"/>
        <end position="407"/>
    </location>
</feature>
<dbReference type="EMBL" id="CP002271">
    <property type="protein sequence ID" value="ADO75272.1"/>
    <property type="molecule type" value="Genomic_DNA"/>
</dbReference>
<feature type="compositionally biased region" description="Polar residues" evidence="1">
    <location>
        <begin position="397"/>
        <end position="407"/>
    </location>
</feature>
<dbReference type="KEGG" id="sur:STAUR_7517"/>
<dbReference type="SUPFAM" id="SSF53850">
    <property type="entry name" value="Periplasmic binding protein-like II"/>
    <property type="match status" value="1"/>
</dbReference>
<evidence type="ECO:0000313" key="2">
    <source>
        <dbReference type="EMBL" id="ADO75272.1"/>
    </source>
</evidence>